<proteinExistence type="predicted"/>
<comment type="caution">
    <text evidence="1">The sequence shown here is derived from an EMBL/GenBank/DDBJ whole genome shotgun (WGS) entry which is preliminary data.</text>
</comment>
<accession>A0A9W7PZ61</accession>
<dbReference type="Proteomes" id="UP000323321">
    <property type="component" value="Unassembled WGS sequence"/>
</dbReference>
<organism evidence="1 2">
    <name type="scientific">Bacillus cereus</name>
    <dbReference type="NCBI Taxonomy" id="1396"/>
    <lineage>
        <taxon>Bacteria</taxon>
        <taxon>Bacillati</taxon>
        <taxon>Bacillota</taxon>
        <taxon>Bacilli</taxon>
        <taxon>Bacillales</taxon>
        <taxon>Bacillaceae</taxon>
        <taxon>Bacillus</taxon>
        <taxon>Bacillus cereus group</taxon>
    </lineage>
</organism>
<gene>
    <name evidence="1" type="ORF">DX932_30850</name>
</gene>
<sequence length="69" mass="7980">MKKKIIKDEFGLDCNYSQLNTINKRILIKNVEKVNLIGRFDGIKELVLTKNFKENLSQLSLNKREAAEA</sequence>
<dbReference type="EMBL" id="QSMZ01000054">
    <property type="protein sequence ID" value="KAA6448366.1"/>
    <property type="molecule type" value="Genomic_DNA"/>
</dbReference>
<protein>
    <submittedName>
        <fullName evidence="1">Uncharacterized protein</fullName>
    </submittedName>
</protein>
<evidence type="ECO:0000313" key="1">
    <source>
        <dbReference type="EMBL" id="KAA6448366.1"/>
    </source>
</evidence>
<name>A0A9W7PZ61_BACCE</name>
<evidence type="ECO:0000313" key="2">
    <source>
        <dbReference type="Proteomes" id="UP000323321"/>
    </source>
</evidence>
<reference evidence="1 2" key="1">
    <citation type="submission" date="2018-08" db="EMBL/GenBank/DDBJ databases">
        <title>Bacillus phenotypic plasticity.</title>
        <authorList>
            <person name="Hurtado E."/>
        </authorList>
    </citation>
    <scope>NUCLEOTIDE SEQUENCE [LARGE SCALE GENOMIC DNA]</scope>
    <source>
        <strain evidence="1 2">111b</strain>
    </source>
</reference>
<dbReference type="AlphaFoldDB" id="A0A9W7PZ61"/>
<dbReference type="RefSeq" id="WP_150159491.1">
    <property type="nucleotide sequence ID" value="NZ_QSMZ01000054.1"/>
</dbReference>